<dbReference type="OrthoDB" id="1733861at2759"/>
<dbReference type="Proteomes" id="UP001153555">
    <property type="component" value="Unassembled WGS sequence"/>
</dbReference>
<dbReference type="AlphaFoldDB" id="A0A9N7NYT2"/>
<keyword evidence="2" id="KW-1185">Reference proteome</keyword>
<name>A0A9N7NYT2_STRHE</name>
<feature type="non-terminal residue" evidence="1">
    <location>
        <position position="1"/>
    </location>
</feature>
<comment type="caution">
    <text evidence="1">The sequence shown here is derived from an EMBL/GenBank/DDBJ whole genome shotgun (WGS) entry which is preliminary data.</text>
</comment>
<gene>
    <name evidence="1" type="ORF">SHERM_07389</name>
</gene>
<organism evidence="1 2">
    <name type="scientific">Striga hermonthica</name>
    <name type="common">Purple witchweed</name>
    <name type="synonym">Buchnera hermonthica</name>
    <dbReference type="NCBI Taxonomy" id="68872"/>
    <lineage>
        <taxon>Eukaryota</taxon>
        <taxon>Viridiplantae</taxon>
        <taxon>Streptophyta</taxon>
        <taxon>Embryophyta</taxon>
        <taxon>Tracheophyta</taxon>
        <taxon>Spermatophyta</taxon>
        <taxon>Magnoliopsida</taxon>
        <taxon>eudicotyledons</taxon>
        <taxon>Gunneridae</taxon>
        <taxon>Pentapetalae</taxon>
        <taxon>asterids</taxon>
        <taxon>lamiids</taxon>
        <taxon>Lamiales</taxon>
        <taxon>Orobanchaceae</taxon>
        <taxon>Buchnereae</taxon>
        <taxon>Striga</taxon>
    </lineage>
</organism>
<reference evidence="1" key="1">
    <citation type="submission" date="2019-12" db="EMBL/GenBank/DDBJ databases">
        <authorList>
            <person name="Scholes J."/>
        </authorList>
    </citation>
    <scope>NUCLEOTIDE SEQUENCE</scope>
</reference>
<feature type="non-terminal residue" evidence="1">
    <location>
        <position position="138"/>
    </location>
</feature>
<protein>
    <submittedName>
        <fullName evidence="1">Uncharacterized protein</fullName>
    </submittedName>
</protein>
<proteinExistence type="predicted"/>
<sequence>VNWLPYGRNPADMEARTPYGGCIRYRDIVEPYNPLRLLRQLGYVQRIPPRIRRPASVVRAWESRLYKVEHSAEAAECSWDEFPQLSVVNLAAYTPTTVTPGEVELGYSEWFARVYRLKLLGGDPAEPPPVPSRVDASY</sequence>
<evidence type="ECO:0000313" key="2">
    <source>
        <dbReference type="Proteomes" id="UP001153555"/>
    </source>
</evidence>
<dbReference type="EMBL" id="CACSLK010034108">
    <property type="protein sequence ID" value="CAA0841376.1"/>
    <property type="molecule type" value="Genomic_DNA"/>
</dbReference>
<accession>A0A9N7NYT2</accession>
<evidence type="ECO:0000313" key="1">
    <source>
        <dbReference type="EMBL" id="CAA0841376.1"/>
    </source>
</evidence>